<dbReference type="GO" id="GO:0006631">
    <property type="term" value="P:fatty acid metabolic process"/>
    <property type="evidence" value="ECO:0007669"/>
    <property type="project" value="InterPro"/>
</dbReference>
<evidence type="ECO:0000313" key="6">
    <source>
        <dbReference type="Proteomes" id="UP000019804"/>
    </source>
</evidence>
<dbReference type="EMBL" id="KK088440">
    <property type="protein sequence ID" value="EYE91876.1"/>
    <property type="molecule type" value="Genomic_DNA"/>
</dbReference>
<dbReference type="InterPro" id="IPR008927">
    <property type="entry name" value="6-PGluconate_DH-like_C_sf"/>
</dbReference>
<keyword evidence="6" id="KW-1185">Reference proteome</keyword>
<dbReference type="OrthoDB" id="2021159at2759"/>
<dbReference type="GeneID" id="63694888"/>
<dbReference type="PANTHER" id="PTHR48075:SF5">
    <property type="entry name" value="3-HYDROXYBUTYRYL-COA DEHYDROGENASE"/>
    <property type="match status" value="1"/>
</dbReference>
<dbReference type="GO" id="GO:0016616">
    <property type="term" value="F:oxidoreductase activity, acting on the CH-OH group of donors, NAD or NADP as acceptor"/>
    <property type="evidence" value="ECO:0007669"/>
    <property type="project" value="InterPro"/>
</dbReference>
<feature type="domain" description="3-hydroxyacyl-CoA dehydrogenase NAD binding" evidence="4">
    <location>
        <begin position="146"/>
        <end position="222"/>
    </location>
</feature>
<dbReference type="RefSeq" id="XP_040635566.1">
    <property type="nucleotide sequence ID" value="XM_040779764.1"/>
</dbReference>
<keyword evidence="2" id="KW-0472">Membrane</keyword>
<evidence type="ECO:0000313" key="5">
    <source>
        <dbReference type="EMBL" id="EYE91876.1"/>
    </source>
</evidence>
<name>A0A017S4U6_ASPRC</name>
<keyword evidence="1" id="KW-0560">Oxidoreductase</keyword>
<dbReference type="SUPFAM" id="SSF51735">
    <property type="entry name" value="NAD(P)-binding Rossmann-fold domains"/>
    <property type="match status" value="1"/>
</dbReference>
<dbReference type="Gene3D" id="3.40.50.720">
    <property type="entry name" value="NAD(P)-binding Rossmann-like Domain"/>
    <property type="match status" value="2"/>
</dbReference>
<dbReference type="GO" id="GO:0070403">
    <property type="term" value="F:NAD+ binding"/>
    <property type="evidence" value="ECO:0007669"/>
    <property type="project" value="InterPro"/>
</dbReference>
<dbReference type="Pfam" id="PF00725">
    <property type="entry name" value="3HCDH"/>
    <property type="match status" value="1"/>
</dbReference>
<evidence type="ECO:0000256" key="2">
    <source>
        <dbReference type="SAM" id="Phobius"/>
    </source>
</evidence>
<protein>
    <submittedName>
        <fullName evidence="5">NAD(P)-binding protein</fullName>
    </submittedName>
</protein>
<dbReference type="AlphaFoldDB" id="A0A017S4U6"/>
<dbReference type="Gene3D" id="1.10.1040.10">
    <property type="entry name" value="N-(1-d-carboxylethyl)-l-norvaline Dehydrogenase, domain 2"/>
    <property type="match status" value="1"/>
</dbReference>
<dbReference type="SUPFAM" id="SSF48179">
    <property type="entry name" value="6-phosphogluconate dehydrogenase C-terminal domain-like"/>
    <property type="match status" value="1"/>
</dbReference>
<gene>
    <name evidence="5" type="ORF">EURHEDRAFT_389091</name>
</gene>
<dbReference type="InterPro" id="IPR006176">
    <property type="entry name" value="3-OHacyl-CoA_DH_NAD-bd"/>
</dbReference>
<dbReference type="Proteomes" id="UP000019804">
    <property type="component" value="Unassembled WGS sequence"/>
</dbReference>
<dbReference type="InterPro" id="IPR036291">
    <property type="entry name" value="NAD(P)-bd_dom_sf"/>
</dbReference>
<keyword evidence="2" id="KW-0812">Transmembrane</keyword>
<dbReference type="STRING" id="1388766.A0A017S4U6"/>
<evidence type="ECO:0000259" key="3">
    <source>
        <dbReference type="Pfam" id="PF00725"/>
    </source>
</evidence>
<evidence type="ECO:0000259" key="4">
    <source>
        <dbReference type="Pfam" id="PF02737"/>
    </source>
</evidence>
<dbReference type="InterPro" id="IPR013328">
    <property type="entry name" value="6PGD_dom2"/>
</dbReference>
<keyword evidence="2" id="KW-1133">Transmembrane helix</keyword>
<evidence type="ECO:0000256" key="1">
    <source>
        <dbReference type="ARBA" id="ARBA00023002"/>
    </source>
</evidence>
<feature type="transmembrane region" description="Helical" evidence="2">
    <location>
        <begin position="58"/>
        <end position="82"/>
    </location>
</feature>
<dbReference type="PANTHER" id="PTHR48075">
    <property type="entry name" value="3-HYDROXYACYL-COA DEHYDROGENASE FAMILY PROTEIN"/>
    <property type="match status" value="1"/>
</dbReference>
<proteinExistence type="predicted"/>
<feature type="domain" description="3-hydroxyacyl-CoA dehydrogenase C-terminal" evidence="3">
    <location>
        <begin position="228"/>
        <end position="293"/>
    </location>
</feature>
<dbReference type="Pfam" id="PF02737">
    <property type="entry name" value="3HCDH_N"/>
    <property type="match status" value="1"/>
</dbReference>
<dbReference type="HOGENOM" id="CLU_009834_0_1_1"/>
<accession>A0A017S4U6</accession>
<organism evidence="5 6">
    <name type="scientific">Aspergillus ruber (strain CBS 135680)</name>
    <dbReference type="NCBI Taxonomy" id="1388766"/>
    <lineage>
        <taxon>Eukaryota</taxon>
        <taxon>Fungi</taxon>
        <taxon>Dikarya</taxon>
        <taxon>Ascomycota</taxon>
        <taxon>Pezizomycotina</taxon>
        <taxon>Eurotiomycetes</taxon>
        <taxon>Eurotiomycetidae</taxon>
        <taxon>Eurotiales</taxon>
        <taxon>Aspergillaceae</taxon>
        <taxon>Aspergillus</taxon>
        <taxon>Aspergillus subgen. Aspergillus</taxon>
    </lineage>
</organism>
<dbReference type="InterPro" id="IPR006108">
    <property type="entry name" value="3HC_DH_C"/>
</dbReference>
<sequence>MGGHCAGIVVELPDMSSIDISQHLYLDTFLMNIASPSPLITTCNDNIYSRVAYTPSQLMNISTVTVLSAGVIGVSWVALFIANNHRTIVYDANPDAETVLLNQVQSALSQLSQLTRYQALLAWEDLRPLLFFTTDLKVLRCEETGTETLICSSASGFCPSQLQVAFENDHHPVGENFLVAHPFNPPQLSPLIEVVGGARTTPSAITRAMAFYTSLGKRPVHIHAEIPGHIANRLQAALFREIFSLLESGAAEVADIETVMEYGPGLRWGAMGSSLLMHLGGGPGGARDYVSKFMAHLMSWYTPKNPVLDGGDGEALVEKWVRGTEIIAAARNGADRRRDKLIISLLNVKERED</sequence>
<reference evidence="6" key="1">
    <citation type="journal article" date="2014" name="Nat. Commun.">
        <title>Genomic adaptations of the halophilic Dead Sea filamentous fungus Eurotium rubrum.</title>
        <authorList>
            <person name="Kis-Papo T."/>
            <person name="Weig A.R."/>
            <person name="Riley R."/>
            <person name="Persoh D."/>
            <person name="Salamov A."/>
            <person name="Sun H."/>
            <person name="Lipzen A."/>
            <person name="Wasser S.P."/>
            <person name="Rambold G."/>
            <person name="Grigoriev I.V."/>
            <person name="Nevo E."/>
        </authorList>
    </citation>
    <scope>NUCLEOTIDE SEQUENCE [LARGE SCALE GENOMIC DNA]</scope>
    <source>
        <strain evidence="6">CBS 135680</strain>
    </source>
</reference>